<dbReference type="PANTHER" id="PTHR45458">
    <property type="entry name" value="SHORT-CHAIN DEHYDROGENASE/REDUCTASE SDR"/>
    <property type="match status" value="1"/>
</dbReference>
<dbReference type="Pfam" id="PF00106">
    <property type="entry name" value="adh_short"/>
    <property type="match status" value="1"/>
</dbReference>
<name>A0A7S4N4A4_9STRA</name>
<dbReference type="PANTHER" id="PTHR45458:SF1">
    <property type="entry name" value="SHORT CHAIN DEHYDROGENASE"/>
    <property type="match status" value="1"/>
</dbReference>
<dbReference type="GO" id="GO:0016616">
    <property type="term" value="F:oxidoreductase activity, acting on the CH-OH group of donors, NAD or NADP as acceptor"/>
    <property type="evidence" value="ECO:0007669"/>
    <property type="project" value="TreeGrafter"/>
</dbReference>
<evidence type="ECO:0008006" key="3">
    <source>
        <dbReference type="Google" id="ProtNLM"/>
    </source>
</evidence>
<accession>A0A7S4N4A4</accession>
<proteinExistence type="predicted"/>
<dbReference type="PRINTS" id="PR00081">
    <property type="entry name" value="GDHRDH"/>
</dbReference>
<dbReference type="InterPro" id="IPR036291">
    <property type="entry name" value="NAD(P)-bd_dom_sf"/>
</dbReference>
<evidence type="ECO:0000313" key="2">
    <source>
        <dbReference type="EMBL" id="CAE2264440.1"/>
    </source>
</evidence>
<dbReference type="EMBL" id="HBKQ01040990">
    <property type="protein sequence ID" value="CAE2264440.1"/>
    <property type="molecule type" value="Transcribed_RNA"/>
</dbReference>
<keyword evidence="1" id="KW-0732">Signal</keyword>
<dbReference type="Gene3D" id="3.40.50.720">
    <property type="entry name" value="NAD(P)-binding Rossmann-like Domain"/>
    <property type="match status" value="1"/>
</dbReference>
<dbReference type="AlphaFoldDB" id="A0A7S4N4A4"/>
<feature type="signal peptide" evidence="1">
    <location>
        <begin position="1"/>
        <end position="21"/>
    </location>
</feature>
<sequence length="338" mass="35412">MRTCIASCSVASLLLLQCANAAFAGSGRPSSSSCFVKQGRTSQTVVRAGTAESATEAFTPPDARSAVPGIHETEVQPSRNPIGPNSSVLVVGGTRGIGLEFVRQCAQRGASVAATHRDGSIPEALLQLIKACEDDNIGAVSGLQMDVADESSIQNAAMELKSREDFKPLTHIIHSAGTYLKGTTFDGSSRGGRPPAPPVTKDIMMDTLLINAVGPLMVAQSFVPIMGSSPEATDDQLPILAVLTSKVGSIHDNGSGGTYAYRASKSALNNICKSLSVDLMGEISVVLIHPGYVRTDMTGGNGLIDVDESVSGMLRAVESTDRTVGFRFVDYKAELIPW</sequence>
<reference evidence="2" key="1">
    <citation type="submission" date="2021-01" db="EMBL/GenBank/DDBJ databases">
        <authorList>
            <person name="Corre E."/>
            <person name="Pelletier E."/>
            <person name="Niang G."/>
            <person name="Scheremetjew M."/>
            <person name="Finn R."/>
            <person name="Kale V."/>
            <person name="Holt S."/>
            <person name="Cochrane G."/>
            <person name="Meng A."/>
            <person name="Brown T."/>
            <person name="Cohen L."/>
        </authorList>
    </citation>
    <scope>NUCLEOTIDE SEQUENCE</scope>
    <source>
        <strain evidence="2">Isolate 1302-5</strain>
    </source>
</reference>
<protein>
    <recommendedName>
        <fullName evidence="3">Short-chain dehydrogenase/reductase SDR</fullName>
    </recommendedName>
</protein>
<dbReference type="InterPro" id="IPR002347">
    <property type="entry name" value="SDR_fam"/>
</dbReference>
<dbReference type="InterPro" id="IPR052184">
    <property type="entry name" value="SDR_enzymes"/>
</dbReference>
<dbReference type="SUPFAM" id="SSF51735">
    <property type="entry name" value="NAD(P)-binding Rossmann-fold domains"/>
    <property type="match status" value="1"/>
</dbReference>
<gene>
    <name evidence="2" type="ORF">OAUR00152_LOCUS28263</name>
</gene>
<organism evidence="2">
    <name type="scientific">Odontella aurita</name>
    <dbReference type="NCBI Taxonomy" id="265563"/>
    <lineage>
        <taxon>Eukaryota</taxon>
        <taxon>Sar</taxon>
        <taxon>Stramenopiles</taxon>
        <taxon>Ochrophyta</taxon>
        <taxon>Bacillariophyta</taxon>
        <taxon>Mediophyceae</taxon>
        <taxon>Biddulphiophycidae</taxon>
        <taxon>Eupodiscales</taxon>
        <taxon>Odontellaceae</taxon>
        <taxon>Odontella</taxon>
    </lineage>
</organism>
<feature type="chain" id="PRO_5031204072" description="Short-chain dehydrogenase/reductase SDR" evidence="1">
    <location>
        <begin position="22"/>
        <end position="338"/>
    </location>
</feature>
<evidence type="ECO:0000256" key="1">
    <source>
        <dbReference type="SAM" id="SignalP"/>
    </source>
</evidence>